<keyword evidence="2" id="KW-0677">Repeat</keyword>
<dbReference type="PANTHER" id="PTHR12655">
    <property type="entry name" value="ACYL-COA THIOESTERASE"/>
    <property type="match status" value="1"/>
</dbReference>
<dbReference type="CDD" id="cd03442">
    <property type="entry name" value="BFIT_BACH"/>
    <property type="match status" value="1"/>
</dbReference>
<gene>
    <name evidence="7" type="ORF">ORAREDHAP_LOCUS50593</name>
</gene>
<dbReference type="InterPro" id="IPR033120">
    <property type="entry name" value="HOTDOG_ACOT"/>
</dbReference>
<dbReference type="PROSITE" id="PS51770">
    <property type="entry name" value="HOTDOG_ACOT"/>
    <property type="match status" value="1"/>
</dbReference>
<evidence type="ECO:0000256" key="5">
    <source>
        <dbReference type="SAM" id="SignalP"/>
    </source>
</evidence>
<organism evidence="7 8">
    <name type="scientific">Prunus armeniaca</name>
    <name type="common">Apricot</name>
    <name type="synonym">Armeniaca vulgaris</name>
    <dbReference type="NCBI Taxonomy" id="36596"/>
    <lineage>
        <taxon>Eukaryota</taxon>
        <taxon>Viridiplantae</taxon>
        <taxon>Streptophyta</taxon>
        <taxon>Embryophyta</taxon>
        <taxon>Tracheophyta</taxon>
        <taxon>Spermatophyta</taxon>
        <taxon>Magnoliopsida</taxon>
        <taxon>eudicotyledons</taxon>
        <taxon>Gunneridae</taxon>
        <taxon>Pentapetalae</taxon>
        <taxon>rosids</taxon>
        <taxon>fabids</taxon>
        <taxon>Rosales</taxon>
        <taxon>Rosaceae</taxon>
        <taxon>Amygdaloideae</taxon>
        <taxon>Amygdaleae</taxon>
        <taxon>Prunus</taxon>
    </lineage>
</organism>
<dbReference type="OrthoDB" id="331699at2759"/>
<name>A0A6J5YAJ9_PRUAR</name>
<dbReference type="SUPFAM" id="SSF54637">
    <property type="entry name" value="Thioesterase/thiol ester dehydrase-isomerase"/>
    <property type="match status" value="1"/>
</dbReference>
<evidence type="ECO:0000259" key="6">
    <source>
        <dbReference type="PROSITE" id="PS51770"/>
    </source>
</evidence>
<feature type="domain" description="HotDog ACOT-type" evidence="6">
    <location>
        <begin position="1"/>
        <end position="94"/>
    </location>
</feature>
<comment type="similarity">
    <text evidence="1">Belongs to the acyl coenzyme A hydrolase family.</text>
</comment>
<keyword evidence="5" id="KW-0732">Signal</keyword>
<evidence type="ECO:0000256" key="3">
    <source>
        <dbReference type="ARBA" id="ARBA00022801"/>
    </source>
</evidence>
<sequence length="133" mass="15504">MHGRIFGGFLMYRAFELAFSTAYAFAGLVPCFSEVDHIEFLKPVDVGDFLRFKTCVLYTKPEDPEQAQRRGLLRIWKLQVSNTFYFSFTVRPEAKVTMKKDLKIKNVIPETEEEARPMVGLKKKRQQLDGEYI</sequence>
<protein>
    <recommendedName>
        <fullName evidence="6">HotDog ACOT-type domain-containing protein</fullName>
    </recommendedName>
</protein>
<evidence type="ECO:0000256" key="4">
    <source>
        <dbReference type="ARBA" id="ARBA00022946"/>
    </source>
</evidence>
<feature type="signal peptide" evidence="5">
    <location>
        <begin position="1"/>
        <end position="26"/>
    </location>
</feature>
<proteinExistence type="inferred from homology"/>
<feature type="chain" id="PRO_5026926948" description="HotDog ACOT-type domain-containing protein" evidence="5">
    <location>
        <begin position="27"/>
        <end position="133"/>
    </location>
</feature>
<keyword evidence="4" id="KW-0809">Transit peptide</keyword>
<accession>A0A6J5YAJ9</accession>
<dbReference type="AlphaFoldDB" id="A0A6J5YAJ9"/>
<dbReference type="EMBL" id="CAEKKB010000008">
    <property type="protein sequence ID" value="CAB4321403.1"/>
    <property type="molecule type" value="Genomic_DNA"/>
</dbReference>
<dbReference type="GO" id="GO:0047617">
    <property type="term" value="F:fatty acyl-CoA hydrolase activity"/>
    <property type="evidence" value="ECO:0007669"/>
    <property type="project" value="TreeGrafter"/>
</dbReference>
<evidence type="ECO:0000313" key="8">
    <source>
        <dbReference type="Proteomes" id="UP000507245"/>
    </source>
</evidence>
<dbReference type="Proteomes" id="UP000507245">
    <property type="component" value="Unassembled WGS sequence"/>
</dbReference>
<evidence type="ECO:0000313" key="7">
    <source>
        <dbReference type="EMBL" id="CAB4321403.1"/>
    </source>
</evidence>
<keyword evidence="8" id="KW-1185">Reference proteome</keyword>
<dbReference type="GO" id="GO:0006637">
    <property type="term" value="P:acyl-CoA metabolic process"/>
    <property type="evidence" value="ECO:0007669"/>
    <property type="project" value="TreeGrafter"/>
</dbReference>
<evidence type="ECO:0000256" key="1">
    <source>
        <dbReference type="ARBA" id="ARBA00010458"/>
    </source>
</evidence>
<evidence type="ECO:0000256" key="2">
    <source>
        <dbReference type="ARBA" id="ARBA00022737"/>
    </source>
</evidence>
<dbReference type="Gene3D" id="3.10.129.10">
    <property type="entry name" value="Hotdog Thioesterase"/>
    <property type="match status" value="1"/>
</dbReference>
<dbReference type="PANTHER" id="PTHR12655:SF0">
    <property type="entry name" value="ACYL-COENZYME A THIOESTERASE 9, MITOCHONDRIAL"/>
    <property type="match status" value="1"/>
</dbReference>
<keyword evidence="3" id="KW-0378">Hydrolase</keyword>
<reference evidence="8" key="1">
    <citation type="journal article" date="2020" name="Genome Biol.">
        <title>Gamete binning: chromosome-level and haplotype-resolved genome assembly enabled by high-throughput single-cell sequencing of gamete genomes.</title>
        <authorList>
            <person name="Campoy J.A."/>
            <person name="Sun H."/>
            <person name="Goel M."/>
            <person name="Jiao W.-B."/>
            <person name="Folz-Donahue K."/>
            <person name="Wang N."/>
            <person name="Rubio M."/>
            <person name="Liu C."/>
            <person name="Kukat C."/>
            <person name="Ruiz D."/>
            <person name="Huettel B."/>
            <person name="Schneeberger K."/>
        </authorList>
    </citation>
    <scope>NUCLEOTIDE SEQUENCE [LARGE SCALE GENOMIC DNA]</scope>
    <source>
        <strain evidence="8">cv. Rojo Pasion</strain>
    </source>
</reference>
<dbReference type="InterPro" id="IPR029069">
    <property type="entry name" value="HotDog_dom_sf"/>
</dbReference>